<reference evidence="2 3" key="1">
    <citation type="submission" date="2024-09" db="EMBL/GenBank/DDBJ databases">
        <authorList>
            <person name="Sun Q."/>
            <person name="Mori K."/>
        </authorList>
    </citation>
    <scope>NUCLEOTIDE SEQUENCE [LARGE SCALE GENOMIC DNA]</scope>
    <source>
        <strain evidence="2 3">CGMCC 1.12926</strain>
    </source>
</reference>
<dbReference type="Proteomes" id="UP001589734">
    <property type="component" value="Unassembled WGS sequence"/>
</dbReference>
<comment type="caution">
    <text evidence="2">The sequence shown here is derived from an EMBL/GenBank/DDBJ whole genome shotgun (WGS) entry which is preliminary data.</text>
</comment>
<dbReference type="PROSITE" id="PS51257">
    <property type="entry name" value="PROKAR_LIPOPROTEIN"/>
    <property type="match status" value="1"/>
</dbReference>
<organism evidence="2 3">
    <name type="scientific">Flavobacterium procerum</name>
    <dbReference type="NCBI Taxonomy" id="1455569"/>
    <lineage>
        <taxon>Bacteria</taxon>
        <taxon>Pseudomonadati</taxon>
        <taxon>Bacteroidota</taxon>
        <taxon>Flavobacteriia</taxon>
        <taxon>Flavobacteriales</taxon>
        <taxon>Flavobacteriaceae</taxon>
        <taxon>Flavobacterium</taxon>
    </lineage>
</organism>
<keyword evidence="3" id="KW-1185">Reference proteome</keyword>
<sequence length="158" mass="17884">MKILKFLLGLLACTFFISSCESDSSETDKEYPVIDNSTTNAFPIQCSEIKRGQKITFRARFTDNAELGSYSLDIHHNFDHHTHSTEVNNCIAEPVKKPLNPMLYINSVTIPAGQKSYEATQEINIPADIDLGDYHFMIRLTDKEGWQTIKGLSIKIIE</sequence>
<feature type="chain" id="PRO_5047144938" evidence="1">
    <location>
        <begin position="22"/>
        <end position="158"/>
    </location>
</feature>
<protein>
    <submittedName>
        <fullName evidence="2">DUF4625 domain-containing protein</fullName>
    </submittedName>
</protein>
<dbReference type="InterPro" id="IPR027829">
    <property type="entry name" value="DUF4625"/>
</dbReference>
<feature type="signal peptide" evidence="1">
    <location>
        <begin position="1"/>
        <end position="21"/>
    </location>
</feature>
<evidence type="ECO:0000313" key="2">
    <source>
        <dbReference type="EMBL" id="MFC0080254.1"/>
    </source>
</evidence>
<proteinExistence type="predicted"/>
<dbReference type="RefSeq" id="WP_379682610.1">
    <property type="nucleotide sequence ID" value="NZ_JBHLYW010000032.1"/>
</dbReference>
<accession>A0ABV6BXV5</accession>
<dbReference type="EMBL" id="JBHLYW010000032">
    <property type="protein sequence ID" value="MFC0080254.1"/>
    <property type="molecule type" value="Genomic_DNA"/>
</dbReference>
<name>A0ABV6BXV5_9FLAO</name>
<dbReference type="Pfam" id="PF15418">
    <property type="entry name" value="DUF4625"/>
    <property type="match status" value="1"/>
</dbReference>
<keyword evidence="1" id="KW-0732">Signal</keyword>
<evidence type="ECO:0000256" key="1">
    <source>
        <dbReference type="SAM" id="SignalP"/>
    </source>
</evidence>
<evidence type="ECO:0000313" key="3">
    <source>
        <dbReference type="Proteomes" id="UP001589734"/>
    </source>
</evidence>
<gene>
    <name evidence="2" type="ORF">ACFFLS_24630</name>
</gene>
<dbReference type="Gene3D" id="2.60.40.4140">
    <property type="match status" value="1"/>
</dbReference>